<evidence type="ECO:0000256" key="6">
    <source>
        <dbReference type="SAM" id="Phobius"/>
    </source>
</evidence>
<dbReference type="GO" id="GO:0005886">
    <property type="term" value="C:plasma membrane"/>
    <property type="evidence" value="ECO:0007669"/>
    <property type="project" value="UniProtKB-SubCell"/>
</dbReference>
<reference evidence="9 10" key="1">
    <citation type="submission" date="2016-12" db="EMBL/GenBank/DDBJ databases">
        <title>Genome sequencing of Methylocaldum marinum.</title>
        <authorList>
            <person name="Takeuchi M."/>
            <person name="Kamagata Y."/>
            <person name="Hiraoka S."/>
            <person name="Oshima K."/>
            <person name="Hattori M."/>
            <person name="Iwasaki W."/>
        </authorList>
    </citation>
    <scope>NUCLEOTIDE SEQUENCE [LARGE SCALE GENOMIC DNA]</scope>
    <source>
        <strain evidence="9 10">S8</strain>
    </source>
</reference>
<dbReference type="KEGG" id="mmai:sS8_4039"/>
<feature type="transmembrane region" description="Helical" evidence="6">
    <location>
        <begin position="20"/>
        <end position="39"/>
    </location>
</feature>
<dbReference type="PANTHER" id="PTHR30572">
    <property type="entry name" value="MEMBRANE COMPONENT OF TRANSPORTER-RELATED"/>
    <property type="match status" value="1"/>
</dbReference>
<dbReference type="Proteomes" id="UP000266313">
    <property type="component" value="Chromosome"/>
</dbReference>
<evidence type="ECO:0000256" key="1">
    <source>
        <dbReference type="ARBA" id="ARBA00004651"/>
    </source>
</evidence>
<keyword evidence="2" id="KW-1003">Cell membrane</keyword>
<dbReference type="OrthoDB" id="241967at2"/>
<accession>A0A250KWD8</accession>
<evidence type="ECO:0000259" key="7">
    <source>
        <dbReference type="Pfam" id="PF02687"/>
    </source>
</evidence>
<keyword evidence="10" id="KW-1185">Reference proteome</keyword>
<dbReference type="GO" id="GO:0022857">
    <property type="term" value="F:transmembrane transporter activity"/>
    <property type="evidence" value="ECO:0007669"/>
    <property type="project" value="TreeGrafter"/>
</dbReference>
<dbReference type="PANTHER" id="PTHR30572:SF15">
    <property type="entry name" value="ABC TRANSPORTER PERMEASE"/>
    <property type="match status" value="1"/>
</dbReference>
<evidence type="ECO:0000256" key="3">
    <source>
        <dbReference type="ARBA" id="ARBA00022692"/>
    </source>
</evidence>
<dbReference type="InterPro" id="IPR050250">
    <property type="entry name" value="Macrolide_Exporter_MacB"/>
</dbReference>
<keyword evidence="3 6" id="KW-0812">Transmembrane</keyword>
<dbReference type="EMBL" id="AP017928">
    <property type="protein sequence ID" value="BBA35970.1"/>
    <property type="molecule type" value="Genomic_DNA"/>
</dbReference>
<proteinExistence type="predicted"/>
<keyword evidence="4 6" id="KW-1133">Transmembrane helix</keyword>
<evidence type="ECO:0000256" key="2">
    <source>
        <dbReference type="ARBA" id="ARBA00022475"/>
    </source>
</evidence>
<protein>
    <submittedName>
        <fullName evidence="9">Efflux ABC transporter, permease protein</fullName>
    </submittedName>
</protein>
<dbReference type="InterPro" id="IPR003838">
    <property type="entry name" value="ABC3_permease_C"/>
</dbReference>
<gene>
    <name evidence="9" type="ORF">sS8_4039</name>
</gene>
<name>A0A250KWD8_9GAMM</name>
<organism evidence="9 10">
    <name type="scientific">Methylocaldum marinum</name>
    <dbReference type="NCBI Taxonomy" id="1432792"/>
    <lineage>
        <taxon>Bacteria</taxon>
        <taxon>Pseudomonadati</taxon>
        <taxon>Pseudomonadota</taxon>
        <taxon>Gammaproteobacteria</taxon>
        <taxon>Methylococcales</taxon>
        <taxon>Methylococcaceae</taxon>
        <taxon>Methylocaldum</taxon>
    </lineage>
</organism>
<dbReference type="Pfam" id="PF12704">
    <property type="entry name" value="MacB_PCD"/>
    <property type="match status" value="1"/>
</dbReference>
<evidence type="ECO:0000256" key="4">
    <source>
        <dbReference type="ARBA" id="ARBA00022989"/>
    </source>
</evidence>
<evidence type="ECO:0000313" key="9">
    <source>
        <dbReference type="EMBL" id="BBA35970.1"/>
    </source>
</evidence>
<feature type="transmembrane region" description="Helical" evidence="6">
    <location>
        <begin position="256"/>
        <end position="281"/>
    </location>
</feature>
<evidence type="ECO:0000256" key="5">
    <source>
        <dbReference type="ARBA" id="ARBA00023136"/>
    </source>
</evidence>
<dbReference type="Pfam" id="PF02687">
    <property type="entry name" value="FtsX"/>
    <property type="match status" value="1"/>
</dbReference>
<dbReference type="AlphaFoldDB" id="A0A250KWD8"/>
<keyword evidence="5 6" id="KW-0472">Membrane</keyword>
<feature type="transmembrane region" description="Helical" evidence="6">
    <location>
        <begin position="301"/>
        <end position="324"/>
    </location>
</feature>
<dbReference type="RefSeq" id="WP_119631232.1">
    <property type="nucleotide sequence ID" value="NZ_AP017928.1"/>
</dbReference>
<dbReference type="InterPro" id="IPR025857">
    <property type="entry name" value="MacB_PCD"/>
</dbReference>
<sequence>MTIPFSYSWKSLWARKATSVLTAAGMALVVYVFATVLMLTEGLKQTLVATGSEDNVILIRKGAETEVQSTIEREQAAIIESAPEIAYAPNGTKLASKEVMVLMTLPKRGSDKPSNVTIRGLSQKGLTLRTQVRLAEGRMFRPGSSEIVAGKKIAENFKGSGIGETMRFGLRDWTVVGVMDAGNTGFSSEIWGDAEQLMQAFRRTAYSAVVARLADVSLLEPFRDRVEADPRMKVEAQRETEFYAEQSEMLANFLEILGMTLSIIFSLGAIIGAVITMYGAVASRTREIGTLRALGFRRGGILSAFLFESSLLGLIGGFAGVALASTMQFLTVSTLNWQTFSELAFTFTMTPAIACQSLVFSLFMGLAGGLLPALRAARMDLIDALRSV</sequence>
<evidence type="ECO:0000313" key="10">
    <source>
        <dbReference type="Proteomes" id="UP000266313"/>
    </source>
</evidence>
<feature type="domain" description="ABC3 transporter permease C-terminal" evidence="7">
    <location>
        <begin position="260"/>
        <end position="380"/>
    </location>
</feature>
<feature type="domain" description="MacB-like periplasmic core" evidence="8">
    <location>
        <begin position="19"/>
        <end position="228"/>
    </location>
</feature>
<evidence type="ECO:0000259" key="8">
    <source>
        <dbReference type="Pfam" id="PF12704"/>
    </source>
</evidence>
<comment type="subcellular location">
    <subcellularLocation>
        <location evidence="1">Cell membrane</location>
        <topology evidence="1">Multi-pass membrane protein</topology>
    </subcellularLocation>
</comment>
<feature type="transmembrane region" description="Helical" evidence="6">
    <location>
        <begin position="344"/>
        <end position="371"/>
    </location>
</feature>